<organism evidence="1 2">
    <name type="scientific">Acaulospora colombiana</name>
    <dbReference type="NCBI Taxonomy" id="27376"/>
    <lineage>
        <taxon>Eukaryota</taxon>
        <taxon>Fungi</taxon>
        <taxon>Fungi incertae sedis</taxon>
        <taxon>Mucoromycota</taxon>
        <taxon>Glomeromycotina</taxon>
        <taxon>Glomeromycetes</taxon>
        <taxon>Diversisporales</taxon>
        <taxon>Acaulosporaceae</taxon>
        <taxon>Acaulospora</taxon>
    </lineage>
</organism>
<keyword evidence="2" id="KW-1185">Reference proteome</keyword>
<name>A0ACA9K431_9GLOM</name>
<comment type="caution">
    <text evidence="1">The sequence shown here is derived from an EMBL/GenBank/DDBJ whole genome shotgun (WGS) entry which is preliminary data.</text>
</comment>
<dbReference type="Proteomes" id="UP000789525">
    <property type="component" value="Unassembled WGS sequence"/>
</dbReference>
<gene>
    <name evidence="1" type="ORF">ACOLOM_LOCUS714</name>
</gene>
<accession>A0ACA9K431</accession>
<sequence length="692" mass="77933">MSDNTANDAPLFLSINPPPSTANSGDVSFSLRSGDQAGEQINSQVVVARLRKHLDAISALVKDVHEKLNKDVLDSKGIQDSLKEIQCDVEKFSSLQQSARYYALADEIDELGVGIWNSSITLRASHVSDGIGTGDELVALFRQVGFFMVKAGAEMSAGIEAKSAVKLLALANKVGKSWLDCGRSDKADELLRSVTSNSVHDESNMDLAENAVNLCLEENPNDVLASSLKLKIMKQRNLNPIPFEEGMDILIEEKLSDTRNSDYIEKAIISKFNILGSIESADFELNDAIKSIEVTLGFEQRHGIVISHKTKVACQMNKQYDLARKWYFVAYKWMAAGQAEGRNAAILQRKIALCYLEVHLLADAIDAVQQAQTYEHNSAANFYILYHIAMERRQMDQGDGFHGDMLAMAANEAYQQGHKTILIEALKEILSKHKSGEDVAHIDMLNTNDAWLTSSRKRIRKVNLQVSLKDCICGYFEIAFSLIESNKSDKVVQQNDGNENTLKPTKTPLKDLEWFYKTAWNMGLEFCQQADEGSDPFAIRLFDIVYKFLCEYPEETLEHTNQKKFTIFASLCGKLFLARRQESLSQRRDLLQSALENIDQYKKLKKVLGKRKRDDAEDNQTSTQSDAILVILFEFEAKVKLGLWNELQKVLDAAEAHDFEVPPKIFERMAELLIHENECPSTGRRSWDFCIQ</sequence>
<protein>
    <submittedName>
        <fullName evidence="1">7135_t:CDS:1</fullName>
    </submittedName>
</protein>
<dbReference type="EMBL" id="CAJVPT010000767">
    <property type="protein sequence ID" value="CAG8449992.1"/>
    <property type="molecule type" value="Genomic_DNA"/>
</dbReference>
<evidence type="ECO:0000313" key="2">
    <source>
        <dbReference type="Proteomes" id="UP000789525"/>
    </source>
</evidence>
<evidence type="ECO:0000313" key="1">
    <source>
        <dbReference type="EMBL" id="CAG8449992.1"/>
    </source>
</evidence>
<reference evidence="1" key="1">
    <citation type="submission" date="2021-06" db="EMBL/GenBank/DDBJ databases">
        <authorList>
            <person name="Kallberg Y."/>
            <person name="Tangrot J."/>
            <person name="Rosling A."/>
        </authorList>
    </citation>
    <scope>NUCLEOTIDE SEQUENCE</scope>
    <source>
        <strain evidence="1">CL356</strain>
    </source>
</reference>
<proteinExistence type="predicted"/>